<dbReference type="PANTHER" id="PTHR43353:SF5">
    <property type="entry name" value="SUCCINATE-SEMIALDEHYDE DEHYDROGENASE, MITOCHONDRIAL"/>
    <property type="match status" value="1"/>
</dbReference>
<dbReference type="Gene3D" id="3.40.605.10">
    <property type="entry name" value="Aldehyde Dehydrogenase, Chain A, domain 1"/>
    <property type="match status" value="1"/>
</dbReference>
<accession>A0ABV9CS00</accession>
<dbReference type="Gene3D" id="3.40.309.10">
    <property type="entry name" value="Aldehyde Dehydrogenase, Chain A, domain 2"/>
    <property type="match status" value="1"/>
</dbReference>
<dbReference type="InterPro" id="IPR016163">
    <property type="entry name" value="Ald_DH_C"/>
</dbReference>
<keyword evidence="4" id="KW-1185">Reference proteome</keyword>
<gene>
    <name evidence="3" type="ORF">ACFO60_33905</name>
</gene>
<dbReference type="InterPro" id="IPR050740">
    <property type="entry name" value="Aldehyde_DH_Superfamily"/>
</dbReference>
<dbReference type="PANTHER" id="PTHR43353">
    <property type="entry name" value="SUCCINATE-SEMIALDEHYDE DEHYDROGENASE, MITOCHONDRIAL"/>
    <property type="match status" value="1"/>
</dbReference>
<dbReference type="Proteomes" id="UP001596004">
    <property type="component" value="Unassembled WGS sequence"/>
</dbReference>
<proteinExistence type="predicted"/>
<dbReference type="InterPro" id="IPR015590">
    <property type="entry name" value="Aldehyde_DH_dom"/>
</dbReference>
<sequence length="532" mass="56537">MREPDAPLPTYGSYVGGRDIDAAEHIYAVSTRAILEDAPRALRLKRMLERGEIDPAFAGPEVIGRCAVADAATARAALAAAAGAAREWSRSPLDVRLRAGELIRKRLAETRSAFVEVMVAEGRTRTLAEWEIDGLLHIVSPETLSWCAELLQRDFHYGGKRISMRRKPDGVVCVAPPQNAPHSNAIYGAAAVLSGNAVVVRAPRSIPFGVMYALREIVAPALEEAGAPPGTLNVVCGPPMMEEWLASEHVNDIIYFGGTEKGLVFQNDCAAAGKKPILELAGNDCAIVWRDADLDLAVGALAEAFHASGQICNIPNQVIAHPAIAGELIERLAAAAARVRPGHPDEEGVVLTPVLAADGFFAFLADALDKGAEPVCGGRRLEVDGTPSDTGFFIEPTVIRVNGLAGARDIEAVRSETFFPLLPVVVPEAGGSDERLLDEVLAFVDGNAYGLRNSLWTADERVAERFADEVRNGGVLKVNDDSHCGFYPYMPSHGGTGLTGGVFGEASYMMIRTTHLQGVALTPARPATAGGK</sequence>
<dbReference type="InterPro" id="IPR016162">
    <property type="entry name" value="Ald_DH_N"/>
</dbReference>
<protein>
    <submittedName>
        <fullName evidence="3">Aldehyde dehydrogenase family protein</fullName>
    </submittedName>
</protein>
<comment type="caution">
    <text evidence="3">The sequence shown here is derived from an EMBL/GenBank/DDBJ whole genome shotgun (WGS) entry which is preliminary data.</text>
</comment>
<dbReference type="RefSeq" id="WP_380849023.1">
    <property type="nucleotide sequence ID" value="NZ_JBHSFP010000035.1"/>
</dbReference>
<evidence type="ECO:0000259" key="2">
    <source>
        <dbReference type="Pfam" id="PF00171"/>
    </source>
</evidence>
<organism evidence="3 4">
    <name type="scientific">Sphaerisporangium dianthi</name>
    <dbReference type="NCBI Taxonomy" id="1436120"/>
    <lineage>
        <taxon>Bacteria</taxon>
        <taxon>Bacillati</taxon>
        <taxon>Actinomycetota</taxon>
        <taxon>Actinomycetes</taxon>
        <taxon>Streptosporangiales</taxon>
        <taxon>Streptosporangiaceae</taxon>
        <taxon>Sphaerisporangium</taxon>
    </lineage>
</organism>
<keyword evidence="1" id="KW-0560">Oxidoreductase</keyword>
<dbReference type="EMBL" id="JBHSFP010000035">
    <property type="protein sequence ID" value="MFC4535786.1"/>
    <property type="molecule type" value="Genomic_DNA"/>
</dbReference>
<evidence type="ECO:0000313" key="4">
    <source>
        <dbReference type="Proteomes" id="UP001596004"/>
    </source>
</evidence>
<evidence type="ECO:0000313" key="3">
    <source>
        <dbReference type="EMBL" id="MFC4535786.1"/>
    </source>
</evidence>
<feature type="domain" description="Aldehyde dehydrogenase" evidence="2">
    <location>
        <begin position="59"/>
        <end position="500"/>
    </location>
</feature>
<evidence type="ECO:0000256" key="1">
    <source>
        <dbReference type="ARBA" id="ARBA00023002"/>
    </source>
</evidence>
<dbReference type="SUPFAM" id="SSF53720">
    <property type="entry name" value="ALDH-like"/>
    <property type="match status" value="1"/>
</dbReference>
<reference evidence="4" key="1">
    <citation type="journal article" date="2019" name="Int. J. Syst. Evol. Microbiol.">
        <title>The Global Catalogue of Microorganisms (GCM) 10K type strain sequencing project: providing services to taxonomists for standard genome sequencing and annotation.</title>
        <authorList>
            <consortium name="The Broad Institute Genomics Platform"/>
            <consortium name="The Broad Institute Genome Sequencing Center for Infectious Disease"/>
            <person name="Wu L."/>
            <person name="Ma J."/>
        </authorList>
    </citation>
    <scope>NUCLEOTIDE SEQUENCE [LARGE SCALE GENOMIC DNA]</scope>
    <source>
        <strain evidence="4">CGMCC 4.7132</strain>
    </source>
</reference>
<dbReference type="InterPro" id="IPR016161">
    <property type="entry name" value="Ald_DH/histidinol_DH"/>
</dbReference>
<name>A0ABV9CS00_9ACTN</name>
<dbReference type="Pfam" id="PF00171">
    <property type="entry name" value="Aldedh"/>
    <property type="match status" value="1"/>
</dbReference>